<dbReference type="Gene3D" id="3.40.630.30">
    <property type="match status" value="1"/>
</dbReference>
<keyword evidence="2" id="KW-1185">Reference proteome</keyword>
<dbReference type="Proteomes" id="UP001162156">
    <property type="component" value="Unassembled WGS sequence"/>
</dbReference>
<dbReference type="AlphaFoldDB" id="A0AAV8WRR6"/>
<name>A0AAV8WRR6_9CUCU</name>
<reference evidence="1" key="1">
    <citation type="journal article" date="2023" name="Insect Mol. Biol.">
        <title>Genome sequencing provides insights into the evolution of gene families encoding plant cell wall-degrading enzymes in longhorned beetles.</title>
        <authorList>
            <person name="Shin N.R."/>
            <person name="Okamura Y."/>
            <person name="Kirsch R."/>
            <person name="Pauchet Y."/>
        </authorList>
    </citation>
    <scope>NUCLEOTIDE SEQUENCE</scope>
    <source>
        <strain evidence="1">RBIC_L_NR</strain>
    </source>
</reference>
<gene>
    <name evidence="1" type="ORF">NQ314_018107</name>
</gene>
<evidence type="ECO:0008006" key="3">
    <source>
        <dbReference type="Google" id="ProtNLM"/>
    </source>
</evidence>
<dbReference type="EMBL" id="JANEYF010005087">
    <property type="protein sequence ID" value="KAJ8929228.1"/>
    <property type="molecule type" value="Genomic_DNA"/>
</dbReference>
<evidence type="ECO:0000313" key="2">
    <source>
        <dbReference type="Proteomes" id="UP001162156"/>
    </source>
</evidence>
<dbReference type="SUPFAM" id="SSF55729">
    <property type="entry name" value="Acyl-CoA N-acyltransferases (Nat)"/>
    <property type="match status" value="1"/>
</dbReference>
<proteinExistence type="predicted"/>
<protein>
    <recommendedName>
        <fullName evidence="3">N-acetyltransferase domain-containing protein</fullName>
    </recommendedName>
</protein>
<dbReference type="InterPro" id="IPR016181">
    <property type="entry name" value="Acyl_CoA_acyltransferase"/>
</dbReference>
<dbReference type="GO" id="GO:0008080">
    <property type="term" value="F:N-acetyltransferase activity"/>
    <property type="evidence" value="ECO:0007669"/>
    <property type="project" value="TreeGrafter"/>
</dbReference>
<evidence type="ECO:0000313" key="1">
    <source>
        <dbReference type="EMBL" id="KAJ8929228.1"/>
    </source>
</evidence>
<organism evidence="1 2">
    <name type="scientific">Rhamnusium bicolor</name>
    <dbReference type="NCBI Taxonomy" id="1586634"/>
    <lineage>
        <taxon>Eukaryota</taxon>
        <taxon>Metazoa</taxon>
        <taxon>Ecdysozoa</taxon>
        <taxon>Arthropoda</taxon>
        <taxon>Hexapoda</taxon>
        <taxon>Insecta</taxon>
        <taxon>Pterygota</taxon>
        <taxon>Neoptera</taxon>
        <taxon>Endopterygota</taxon>
        <taxon>Coleoptera</taxon>
        <taxon>Polyphaga</taxon>
        <taxon>Cucujiformia</taxon>
        <taxon>Chrysomeloidea</taxon>
        <taxon>Cerambycidae</taxon>
        <taxon>Lepturinae</taxon>
        <taxon>Rhagiini</taxon>
        <taxon>Rhamnusium</taxon>
    </lineage>
</organism>
<accession>A0AAV8WRR6</accession>
<dbReference type="PANTHER" id="PTHR20905:SF32">
    <property type="entry name" value="ARYLALKYLAMINE N-ACETYLTRANSFERASE-LIKE 7, ISOFORM A"/>
    <property type="match status" value="1"/>
</dbReference>
<comment type="caution">
    <text evidence="1">The sequence shown here is derived from an EMBL/GenBank/DDBJ whole genome shotgun (WGS) entry which is preliminary data.</text>
</comment>
<sequence>MAKWKRPDNVPLPSIWRTFEGKKEINGIKRKYWVQDVTEEYADAFLGYMTIGLLGEEALCKYSKIIEDTQSEQEIVELYRNSLKEKLALICLTKNEKGEVQIVGGNFTYRSYKGEHFDLDIFKGESIQKIILTVKRVYQMKDIYTELNTDQYLTAMGLYVLPEFRGDGIGVEILKARRELCLAVGISASATLFTSPTSQHIAAKAGFKDFVEITYEDLEKENPECSFPGITEVSKYLKFMCIRYD</sequence>
<dbReference type="PANTHER" id="PTHR20905">
    <property type="entry name" value="N-ACETYLTRANSFERASE-RELATED"/>
    <property type="match status" value="1"/>
</dbReference>